<dbReference type="AlphaFoldDB" id="A0A644VGR1"/>
<gene>
    <name evidence="1" type="ORF">SDC9_36511</name>
</gene>
<organism evidence="1">
    <name type="scientific">bioreactor metagenome</name>
    <dbReference type="NCBI Taxonomy" id="1076179"/>
    <lineage>
        <taxon>unclassified sequences</taxon>
        <taxon>metagenomes</taxon>
        <taxon>ecological metagenomes</taxon>
    </lineage>
</organism>
<accession>A0A644VGR1</accession>
<evidence type="ECO:0000313" key="1">
    <source>
        <dbReference type="EMBL" id="MPL90461.1"/>
    </source>
</evidence>
<sequence length="748" mass="82319">MPVEPGLETAGHDEGRGVGFDHRRAGDAVARLQLFHLVKLCIDPLLVAIELAAAELRLFRRGRALKLFLRDLRLRDRHRAAHDRPGHRIAELGRAGRGGIDAAIGVVEGLDQLVPVLGALRLDDRGFDLEVVELAAILHAEARLQLHLVGAVAVDLEFLEHALLQLLPGRLQGLRLRRLQVLAGIGGDVDVERLVIAVFEIRRRTAEGREARGPGRHDHVLEAQPLGVAVGMDRPRAAIAEAHEAARAVALARDHRAQIVAQVAVEQLDDARGRVLDRQAERVGDLFLHRVPGALAAELHLPAEEVVGVQVAEDHVAVGNGHRLDPRGLPADADAIARRIRAELDRLGVGIEPDEAARPRADRIHRHQRQRQQQPRHVGVVLDRQLVLRDQRHVEGGAADVGTGDVRIAQHLAQILRPDHPADRPRHDRARKLLRLPRDRAAMRRHHPEVEFRAVLLEGGGDLLQRLARRLGGEGLEDRGVGAMGFLAHRVIVGRGEDRNGLARGRDLFLDQIAHPPLMRGVAVGVQQRDHDALDLLRDQFARRGAGAVLAQRDHHVARHVDPLHHATGQVARHQRLVIVMGVQVDAVFIGEAEIGLRGAAHAVEILHPRIDDQPGAQPLALHHAVEHGGAGIDAGLDPRERLLERQPPTFQPFLRAGDQAERLVLRRGLRFADNEVAVTVDEERVGHRPAGIDAKHLNAAVCLFVQWHGSVLLPWRHLPVASEKDATRPGADVVRFSDTRPDMLRTP</sequence>
<reference evidence="1" key="1">
    <citation type="submission" date="2019-08" db="EMBL/GenBank/DDBJ databases">
        <authorList>
            <person name="Kucharzyk K."/>
            <person name="Murdoch R.W."/>
            <person name="Higgins S."/>
            <person name="Loffler F."/>
        </authorList>
    </citation>
    <scope>NUCLEOTIDE SEQUENCE</scope>
</reference>
<protein>
    <submittedName>
        <fullName evidence="1">Uncharacterized protein</fullName>
    </submittedName>
</protein>
<dbReference type="EMBL" id="VSSQ01000304">
    <property type="protein sequence ID" value="MPL90461.1"/>
    <property type="molecule type" value="Genomic_DNA"/>
</dbReference>
<comment type="caution">
    <text evidence="1">The sequence shown here is derived from an EMBL/GenBank/DDBJ whole genome shotgun (WGS) entry which is preliminary data.</text>
</comment>
<name>A0A644VGR1_9ZZZZ</name>
<proteinExistence type="predicted"/>